<evidence type="ECO:0000313" key="1">
    <source>
        <dbReference type="EMBL" id="KAJ8944720.1"/>
    </source>
</evidence>
<comment type="caution">
    <text evidence="1">The sequence shown here is derived from an EMBL/GenBank/DDBJ whole genome shotgun (WGS) entry which is preliminary data.</text>
</comment>
<dbReference type="AlphaFoldDB" id="A0AAV8Y1Z4"/>
<accession>A0AAV8Y1Z4</accession>
<sequence>MGGDARRLRTMSFLEDADLGGQGLSERHQARSTEPIWINNYQYQFTAAQINIWFREFCPWYVHIYDNDVQHGVNYERIVANLPNLNKLVIKSKRPIQVIDLTCWGFIKTFQNTAFEFASEAVFTKGSGKNMEEHDNILNFESQVEEAWDIMKNLHCDMPWGPSDVKHL</sequence>
<keyword evidence="2" id="KW-1185">Reference proteome</keyword>
<evidence type="ECO:0000313" key="2">
    <source>
        <dbReference type="Proteomes" id="UP001162162"/>
    </source>
</evidence>
<gene>
    <name evidence="1" type="ORF">NQ318_007933</name>
</gene>
<proteinExistence type="predicted"/>
<dbReference type="EMBL" id="JAPWTK010000242">
    <property type="protein sequence ID" value="KAJ8944720.1"/>
    <property type="molecule type" value="Genomic_DNA"/>
</dbReference>
<protein>
    <submittedName>
        <fullName evidence="1">Uncharacterized protein</fullName>
    </submittedName>
</protein>
<reference evidence="1" key="1">
    <citation type="journal article" date="2023" name="Insect Mol. Biol.">
        <title>Genome sequencing provides insights into the evolution of gene families encoding plant cell wall-degrading enzymes in longhorned beetles.</title>
        <authorList>
            <person name="Shin N.R."/>
            <person name="Okamura Y."/>
            <person name="Kirsch R."/>
            <person name="Pauchet Y."/>
        </authorList>
    </citation>
    <scope>NUCLEOTIDE SEQUENCE</scope>
    <source>
        <strain evidence="1">AMC_N1</strain>
    </source>
</reference>
<organism evidence="1 2">
    <name type="scientific">Aromia moschata</name>
    <dbReference type="NCBI Taxonomy" id="1265417"/>
    <lineage>
        <taxon>Eukaryota</taxon>
        <taxon>Metazoa</taxon>
        <taxon>Ecdysozoa</taxon>
        <taxon>Arthropoda</taxon>
        <taxon>Hexapoda</taxon>
        <taxon>Insecta</taxon>
        <taxon>Pterygota</taxon>
        <taxon>Neoptera</taxon>
        <taxon>Endopterygota</taxon>
        <taxon>Coleoptera</taxon>
        <taxon>Polyphaga</taxon>
        <taxon>Cucujiformia</taxon>
        <taxon>Chrysomeloidea</taxon>
        <taxon>Cerambycidae</taxon>
        <taxon>Cerambycinae</taxon>
        <taxon>Callichromatini</taxon>
        <taxon>Aromia</taxon>
    </lineage>
</organism>
<name>A0AAV8Y1Z4_9CUCU</name>
<dbReference type="Proteomes" id="UP001162162">
    <property type="component" value="Unassembled WGS sequence"/>
</dbReference>